<dbReference type="Pfam" id="PF02569">
    <property type="entry name" value="Pantoate_ligase"/>
    <property type="match status" value="1"/>
</dbReference>
<protein>
    <recommendedName>
        <fullName evidence="8">Pantothenate synthetase</fullName>
        <shortName evidence="8">PS</shortName>
        <ecNumber evidence="8">6.3.2.1</ecNumber>
    </recommendedName>
    <alternativeName>
        <fullName evidence="8">Pantoate--beta-alanine ligase</fullName>
    </alternativeName>
    <alternativeName>
        <fullName evidence="8">Pantoate-activating enzyme</fullName>
    </alternativeName>
</protein>
<dbReference type="NCBIfam" id="TIGR00125">
    <property type="entry name" value="cyt_tran_rel"/>
    <property type="match status" value="1"/>
</dbReference>
<proteinExistence type="inferred from homology"/>
<evidence type="ECO:0000256" key="8">
    <source>
        <dbReference type="HAMAP-Rule" id="MF_00158"/>
    </source>
</evidence>
<reference evidence="9 10" key="1">
    <citation type="submission" date="2018-12" db="EMBL/GenBank/DDBJ databases">
        <title>Mangrovimonas spongiae sp. nov., a novel member of the genus Mangrovimonas isolated from marine sponge.</title>
        <authorList>
            <person name="Zhuang L."/>
            <person name="Luo L."/>
        </authorList>
    </citation>
    <scope>NUCLEOTIDE SEQUENCE [LARGE SCALE GENOMIC DNA]</scope>
    <source>
        <strain evidence="9 10">HN-E26</strain>
    </source>
</reference>
<evidence type="ECO:0000256" key="7">
    <source>
        <dbReference type="ARBA" id="ARBA00048258"/>
    </source>
</evidence>
<dbReference type="InterPro" id="IPR003721">
    <property type="entry name" value="Pantoate_ligase"/>
</dbReference>
<keyword evidence="4 8" id="KW-0566">Pantothenate biosynthesis</keyword>
<feature type="binding site" evidence="8">
    <location>
        <position position="61"/>
    </location>
    <ligand>
        <name>beta-alanine</name>
        <dbReference type="ChEBI" id="CHEBI:57966"/>
    </ligand>
</feature>
<dbReference type="PANTHER" id="PTHR21299:SF1">
    <property type="entry name" value="PANTOATE--BETA-ALANINE LIGASE"/>
    <property type="match status" value="1"/>
</dbReference>
<name>A0A428K5L8_9FLAO</name>
<dbReference type="GO" id="GO:0015940">
    <property type="term" value="P:pantothenate biosynthetic process"/>
    <property type="evidence" value="ECO:0007669"/>
    <property type="project" value="UniProtKB-UniRule"/>
</dbReference>
<feature type="binding site" evidence="8">
    <location>
        <begin position="186"/>
        <end position="189"/>
    </location>
    <ligand>
        <name>ATP</name>
        <dbReference type="ChEBI" id="CHEBI:30616"/>
    </ligand>
</feature>
<comment type="caution">
    <text evidence="9">The sequence shown here is derived from an EMBL/GenBank/DDBJ whole genome shotgun (WGS) entry which is preliminary data.</text>
</comment>
<dbReference type="AlphaFoldDB" id="A0A428K5L8"/>
<evidence type="ECO:0000256" key="5">
    <source>
        <dbReference type="ARBA" id="ARBA00022741"/>
    </source>
</evidence>
<dbReference type="PANTHER" id="PTHR21299">
    <property type="entry name" value="CYTIDYLATE KINASE/PANTOATE-BETA-ALANINE LIGASE"/>
    <property type="match status" value="1"/>
</dbReference>
<feature type="binding site" evidence="8">
    <location>
        <position position="178"/>
    </location>
    <ligand>
        <name>ATP</name>
        <dbReference type="ChEBI" id="CHEBI:30616"/>
    </ligand>
</feature>
<comment type="similarity">
    <text evidence="2 8">Belongs to the pantothenate synthetase family.</text>
</comment>
<keyword evidence="5 8" id="KW-0547">Nucleotide-binding</keyword>
<dbReference type="GO" id="GO:0004592">
    <property type="term" value="F:pantoate-beta-alanine ligase activity"/>
    <property type="evidence" value="ECO:0007669"/>
    <property type="project" value="UniProtKB-UniRule"/>
</dbReference>
<evidence type="ECO:0000256" key="6">
    <source>
        <dbReference type="ARBA" id="ARBA00022840"/>
    </source>
</evidence>
<gene>
    <name evidence="8" type="primary">panC</name>
    <name evidence="9" type="ORF">EJA19_02145</name>
</gene>
<dbReference type="InterPro" id="IPR014729">
    <property type="entry name" value="Rossmann-like_a/b/a_fold"/>
</dbReference>
<dbReference type="InterPro" id="IPR042176">
    <property type="entry name" value="Pantoate_ligase_C"/>
</dbReference>
<dbReference type="SUPFAM" id="SSF52374">
    <property type="entry name" value="Nucleotidylyl transferase"/>
    <property type="match status" value="1"/>
</dbReference>
<accession>A0A428K5L8</accession>
<comment type="subunit">
    <text evidence="8">Homodimer.</text>
</comment>
<feature type="binding site" evidence="8">
    <location>
        <begin position="149"/>
        <end position="152"/>
    </location>
    <ligand>
        <name>ATP</name>
        <dbReference type="ChEBI" id="CHEBI:30616"/>
    </ligand>
</feature>
<dbReference type="EC" id="6.3.2.1" evidence="8"/>
<dbReference type="EMBL" id="RWBG01000001">
    <property type="protein sequence ID" value="RSK41701.1"/>
    <property type="molecule type" value="Genomic_DNA"/>
</dbReference>
<keyword evidence="3 8" id="KW-0436">Ligase</keyword>
<comment type="subcellular location">
    <subcellularLocation>
        <location evidence="8">Cytoplasm</location>
    </subcellularLocation>
</comment>
<evidence type="ECO:0000256" key="1">
    <source>
        <dbReference type="ARBA" id="ARBA00004990"/>
    </source>
</evidence>
<comment type="miscellaneous">
    <text evidence="8">The reaction proceeds by a bi uni uni bi ping pong mechanism.</text>
</comment>
<comment type="pathway">
    <text evidence="1 8">Cofactor biosynthesis; (R)-pantothenate biosynthesis; (R)-pantothenate from (R)-pantoate and beta-alanine: step 1/1.</text>
</comment>
<dbReference type="GO" id="GO:0005524">
    <property type="term" value="F:ATP binding"/>
    <property type="evidence" value="ECO:0007669"/>
    <property type="project" value="UniProtKB-KW"/>
</dbReference>
<dbReference type="HAMAP" id="MF_00158">
    <property type="entry name" value="PanC"/>
    <property type="match status" value="1"/>
</dbReference>
<keyword evidence="8" id="KW-0963">Cytoplasm</keyword>
<feature type="active site" description="Proton donor" evidence="8">
    <location>
        <position position="37"/>
    </location>
</feature>
<evidence type="ECO:0000313" key="9">
    <source>
        <dbReference type="EMBL" id="RSK41701.1"/>
    </source>
</evidence>
<dbReference type="OrthoDB" id="9773087at2"/>
<evidence type="ECO:0000313" key="10">
    <source>
        <dbReference type="Proteomes" id="UP000270620"/>
    </source>
</evidence>
<feature type="binding site" evidence="8">
    <location>
        <begin position="30"/>
        <end position="37"/>
    </location>
    <ligand>
        <name>ATP</name>
        <dbReference type="ChEBI" id="CHEBI:30616"/>
    </ligand>
</feature>
<comment type="catalytic activity">
    <reaction evidence="7 8">
        <text>(R)-pantoate + beta-alanine + ATP = (R)-pantothenate + AMP + diphosphate + H(+)</text>
        <dbReference type="Rhea" id="RHEA:10912"/>
        <dbReference type="ChEBI" id="CHEBI:15378"/>
        <dbReference type="ChEBI" id="CHEBI:15980"/>
        <dbReference type="ChEBI" id="CHEBI:29032"/>
        <dbReference type="ChEBI" id="CHEBI:30616"/>
        <dbReference type="ChEBI" id="CHEBI:33019"/>
        <dbReference type="ChEBI" id="CHEBI:57966"/>
        <dbReference type="ChEBI" id="CHEBI:456215"/>
        <dbReference type="EC" id="6.3.2.1"/>
    </reaction>
</comment>
<evidence type="ECO:0000256" key="3">
    <source>
        <dbReference type="ARBA" id="ARBA00022598"/>
    </source>
</evidence>
<keyword evidence="6 8" id="KW-0067">ATP-binding</keyword>
<feature type="binding site" evidence="8">
    <location>
        <position position="61"/>
    </location>
    <ligand>
        <name>(R)-pantoate</name>
        <dbReference type="ChEBI" id="CHEBI:15980"/>
    </ligand>
</feature>
<dbReference type="Gene3D" id="3.40.50.620">
    <property type="entry name" value="HUPs"/>
    <property type="match status" value="1"/>
</dbReference>
<dbReference type="RefSeq" id="WP_125466694.1">
    <property type="nucleotide sequence ID" value="NZ_RWBG01000001.1"/>
</dbReference>
<evidence type="ECO:0000256" key="4">
    <source>
        <dbReference type="ARBA" id="ARBA00022655"/>
    </source>
</evidence>
<evidence type="ECO:0000256" key="2">
    <source>
        <dbReference type="ARBA" id="ARBA00009256"/>
    </source>
</evidence>
<organism evidence="9 10">
    <name type="scientific">Mangrovimonas spongiae</name>
    <dbReference type="NCBI Taxonomy" id="2494697"/>
    <lineage>
        <taxon>Bacteria</taxon>
        <taxon>Pseudomonadati</taxon>
        <taxon>Bacteroidota</taxon>
        <taxon>Flavobacteriia</taxon>
        <taxon>Flavobacteriales</taxon>
        <taxon>Flavobacteriaceae</taxon>
        <taxon>Mangrovimonas</taxon>
    </lineage>
</organism>
<comment type="function">
    <text evidence="8">Catalyzes the condensation of pantoate with beta-alanine in an ATP-dependent reaction via a pantoyl-adenylate intermediate.</text>
</comment>
<sequence>MKIFYNREEVAKAVKGLKTAGKTIGFVPTMGALHEGHLSLIETALKQNSIVFVSIFVNPTQFNNQEDLKKYPRDLNADVEMLSSLSECIYVYAPSVDDIYQDQVVSDNFNFNGLDQAMEGKFREGHFNGVATVVKRFFEIVTPDNAYFGKKDYQQLLIIKKLVHLAKIPVNIIGCDILRESSGLAMSSRNIRLKPECKTAAPFIYKTLMSAKEKFGTKSANVVTEWVENQFKNHELLKLEYFTIADTETLLPAKRKSKQKQYRAFIAVYADNIRLIDNIALN</sequence>
<keyword evidence="10" id="KW-1185">Reference proteome</keyword>
<dbReference type="InterPro" id="IPR004821">
    <property type="entry name" value="Cyt_trans-like"/>
</dbReference>
<feature type="binding site" evidence="8">
    <location>
        <position position="155"/>
    </location>
    <ligand>
        <name>(R)-pantoate</name>
        <dbReference type="ChEBI" id="CHEBI:15980"/>
    </ligand>
</feature>
<dbReference type="NCBIfam" id="TIGR00018">
    <property type="entry name" value="panC"/>
    <property type="match status" value="1"/>
</dbReference>
<dbReference type="Proteomes" id="UP000270620">
    <property type="component" value="Unassembled WGS sequence"/>
</dbReference>
<dbReference type="Gene3D" id="3.30.1300.10">
    <property type="entry name" value="Pantoate-beta-alanine ligase, C-terminal domain"/>
    <property type="match status" value="1"/>
</dbReference>
<dbReference type="UniPathway" id="UPA00028">
    <property type="reaction ID" value="UER00005"/>
</dbReference>
<dbReference type="GO" id="GO:0005829">
    <property type="term" value="C:cytosol"/>
    <property type="evidence" value="ECO:0007669"/>
    <property type="project" value="TreeGrafter"/>
</dbReference>